<feature type="transmembrane region" description="Helical" evidence="11">
    <location>
        <begin position="243"/>
        <end position="260"/>
    </location>
</feature>
<reference evidence="13 14" key="1">
    <citation type="journal article" date="2015" name="Nature">
        <title>rRNA introns, odd ribosomes, and small enigmatic genomes across a large radiation of phyla.</title>
        <authorList>
            <person name="Brown C.T."/>
            <person name="Hug L.A."/>
            <person name="Thomas B.C."/>
            <person name="Sharon I."/>
            <person name="Castelle C.J."/>
            <person name="Singh A."/>
            <person name="Wilkins M.J."/>
            <person name="Williams K.H."/>
            <person name="Banfield J.F."/>
        </authorList>
    </citation>
    <scope>NUCLEOTIDE SEQUENCE [LARGE SCALE GENOMIC DNA]</scope>
</reference>
<gene>
    <name evidence="13" type="ORF">UV09_C0045G0004</name>
</gene>
<evidence type="ECO:0000313" key="13">
    <source>
        <dbReference type="EMBL" id="KKS45238.1"/>
    </source>
</evidence>
<keyword evidence="4 11" id="KW-0812">Transmembrane</keyword>
<feature type="transmembrane region" description="Helical" evidence="11">
    <location>
        <begin position="102"/>
        <end position="126"/>
    </location>
</feature>
<comment type="caution">
    <text evidence="13">The sequence shown here is derived from an EMBL/GenBank/DDBJ whole genome shotgun (WGS) entry which is preliminary data.</text>
</comment>
<dbReference type="InterPro" id="IPR004680">
    <property type="entry name" value="Cit_transptr-like_dom"/>
</dbReference>
<dbReference type="PATRIC" id="fig|1618442.3.peg.1290"/>
<dbReference type="GO" id="GO:0015297">
    <property type="term" value="F:antiporter activity"/>
    <property type="evidence" value="ECO:0007669"/>
    <property type="project" value="UniProtKB-KW"/>
</dbReference>
<dbReference type="NCBIfam" id="NF038006">
    <property type="entry name" value="NhaD_1"/>
    <property type="match status" value="1"/>
</dbReference>
<keyword evidence="6" id="KW-0915">Sodium</keyword>
<feature type="transmembrane region" description="Helical" evidence="11">
    <location>
        <begin position="138"/>
        <end position="158"/>
    </location>
</feature>
<evidence type="ECO:0000256" key="6">
    <source>
        <dbReference type="ARBA" id="ARBA00023053"/>
    </source>
</evidence>
<keyword evidence="2" id="KW-0813">Transport</keyword>
<protein>
    <submittedName>
        <fullName evidence="13">Citrate transporter</fullName>
    </submittedName>
</protein>
<feature type="transmembrane region" description="Helical" evidence="11">
    <location>
        <begin position="178"/>
        <end position="196"/>
    </location>
</feature>
<evidence type="ECO:0000256" key="1">
    <source>
        <dbReference type="ARBA" id="ARBA00004141"/>
    </source>
</evidence>
<dbReference type="PANTHER" id="PTHR43269">
    <property type="entry name" value="SODIUM/PROTON ANTIPORTER 1-RELATED"/>
    <property type="match status" value="1"/>
</dbReference>
<keyword evidence="5 11" id="KW-1133">Transmembrane helix</keyword>
<feature type="transmembrane region" description="Helical" evidence="11">
    <location>
        <begin position="281"/>
        <end position="299"/>
    </location>
</feature>
<dbReference type="InterPro" id="IPR045016">
    <property type="entry name" value="NhaD-like"/>
</dbReference>
<evidence type="ECO:0000256" key="5">
    <source>
        <dbReference type="ARBA" id="ARBA00022989"/>
    </source>
</evidence>
<sequence length="420" mass="45485">MIKILSIIIFLTGYVTISQEHVLKISKTSISLIIGVLLWLLAIISGNNEIGLALSEAGSEIFGLVIFLLSAMTLVEILTHYGLFDYIYAQLVKLHFEDKAQFFIIALLTFIFSAILDNLTTTIVFLQIAGRFFSGKNLVKSAAAIVIAANAGGAFSPIGDVTTTMLWLANKFASQTVITQVFLPSLAVFLVSTLLIGKSITVDTKDKIEKIVKPGKIEWLIIGLCLLSFLLPLFMTAMNLPPYIGLLLGLGFVWFVVDLVKQQVPHRTSLSVSIEKFFQKTDIASLYFFIGILLAISALRHMGVLDDISHKVFTQTPSTARIITGNIAIGGLSAIFDNIPLTAAAIDIVKTTDPNLWALLALTVGVGGSLLLIGSAPGIIAMAIIKDLEFASYLKIASLPALLAYCSGIAVWMLQYNLLK</sequence>
<dbReference type="EMBL" id="LCDD01000045">
    <property type="protein sequence ID" value="KKS45238.1"/>
    <property type="molecule type" value="Genomic_DNA"/>
</dbReference>
<comment type="similarity">
    <text evidence="10">Belongs to the NhaD Na(+)/H(+) (TC 2.A.62) antiporter family.</text>
</comment>
<feature type="transmembrane region" description="Helical" evidence="11">
    <location>
        <begin position="61"/>
        <end position="82"/>
    </location>
</feature>
<keyword evidence="7" id="KW-0406">Ion transport</keyword>
<evidence type="ECO:0000256" key="11">
    <source>
        <dbReference type="SAM" id="Phobius"/>
    </source>
</evidence>
<accession>A0A0G1C6I2</accession>
<evidence type="ECO:0000256" key="4">
    <source>
        <dbReference type="ARBA" id="ARBA00022692"/>
    </source>
</evidence>
<dbReference type="GO" id="GO:0006814">
    <property type="term" value="P:sodium ion transport"/>
    <property type="evidence" value="ECO:0007669"/>
    <property type="project" value="UniProtKB-KW"/>
</dbReference>
<evidence type="ECO:0000256" key="10">
    <source>
        <dbReference type="ARBA" id="ARBA00025753"/>
    </source>
</evidence>
<keyword evidence="3" id="KW-0050">Antiport</keyword>
<dbReference type="Pfam" id="PF03600">
    <property type="entry name" value="CitMHS"/>
    <property type="match status" value="1"/>
</dbReference>
<dbReference type="PANTHER" id="PTHR43269:SF2">
    <property type="entry name" value="SODIUM_PROTON ANTIPORTER 1-RELATED"/>
    <property type="match status" value="1"/>
</dbReference>
<feature type="transmembrane region" description="Helical" evidence="11">
    <location>
        <begin position="356"/>
        <end position="384"/>
    </location>
</feature>
<feature type="domain" description="Citrate transporter-like" evidence="12">
    <location>
        <begin position="24"/>
        <end position="365"/>
    </location>
</feature>
<evidence type="ECO:0000259" key="12">
    <source>
        <dbReference type="Pfam" id="PF03600"/>
    </source>
</evidence>
<evidence type="ECO:0000256" key="9">
    <source>
        <dbReference type="ARBA" id="ARBA00023201"/>
    </source>
</evidence>
<dbReference type="Proteomes" id="UP000034320">
    <property type="component" value="Unassembled WGS sequence"/>
</dbReference>
<name>A0A0G1C6I2_9BACT</name>
<dbReference type="GO" id="GO:0016020">
    <property type="term" value="C:membrane"/>
    <property type="evidence" value="ECO:0007669"/>
    <property type="project" value="UniProtKB-SubCell"/>
</dbReference>
<evidence type="ECO:0000256" key="2">
    <source>
        <dbReference type="ARBA" id="ARBA00022448"/>
    </source>
</evidence>
<feature type="transmembrane region" description="Helical" evidence="11">
    <location>
        <begin position="217"/>
        <end position="237"/>
    </location>
</feature>
<dbReference type="AlphaFoldDB" id="A0A0G1C6I2"/>
<organism evidence="13 14">
    <name type="scientific">Candidatus Gottesmanbacteria bacterium GW2011_GWA2_42_18</name>
    <dbReference type="NCBI Taxonomy" id="1618442"/>
    <lineage>
        <taxon>Bacteria</taxon>
        <taxon>Candidatus Gottesmaniibacteriota</taxon>
    </lineage>
</organism>
<evidence type="ECO:0000313" key="14">
    <source>
        <dbReference type="Proteomes" id="UP000034320"/>
    </source>
</evidence>
<evidence type="ECO:0000256" key="7">
    <source>
        <dbReference type="ARBA" id="ARBA00023065"/>
    </source>
</evidence>
<evidence type="ECO:0000256" key="8">
    <source>
        <dbReference type="ARBA" id="ARBA00023136"/>
    </source>
</evidence>
<keyword evidence="8 11" id="KW-0472">Membrane</keyword>
<comment type="subcellular location">
    <subcellularLocation>
        <location evidence="1">Membrane</location>
        <topology evidence="1">Multi-pass membrane protein</topology>
    </subcellularLocation>
</comment>
<feature type="transmembrane region" description="Helical" evidence="11">
    <location>
        <begin position="28"/>
        <end position="49"/>
    </location>
</feature>
<feature type="transmembrane region" description="Helical" evidence="11">
    <location>
        <begin position="396"/>
        <end position="414"/>
    </location>
</feature>
<keyword evidence="9" id="KW-0739">Sodium transport</keyword>
<proteinExistence type="inferred from homology"/>
<evidence type="ECO:0000256" key="3">
    <source>
        <dbReference type="ARBA" id="ARBA00022449"/>
    </source>
</evidence>